<dbReference type="EMBL" id="LTAO01000020">
    <property type="protein sequence ID" value="KYG30427.1"/>
    <property type="molecule type" value="Genomic_DNA"/>
</dbReference>
<evidence type="ECO:0000313" key="2">
    <source>
        <dbReference type="Proteomes" id="UP000075806"/>
    </source>
</evidence>
<organism evidence="1 2">
    <name type="scientific">Alkalihalobacillus trypoxylicola</name>
    <dbReference type="NCBI Taxonomy" id="519424"/>
    <lineage>
        <taxon>Bacteria</taxon>
        <taxon>Bacillati</taxon>
        <taxon>Bacillota</taxon>
        <taxon>Bacilli</taxon>
        <taxon>Bacillales</taxon>
        <taxon>Bacillaceae</taxon>
        <taxon>Alkalihalobacillus</taxon>
    </lineage>
</organism>
<dbReference type="AlphaFoldDB" id="A0A161PCJ7"/>
<dbReference type="RefSeq" id="WP_061949001.1">
    <property type="nucleotide sequence ID" value="NZ_LTAO01000020.1"/>
</dbReference>
<proteinExistence type="predicted"/>
<dbReference type="Proteomes" id="UP000075806">
    <property type="component" value="Unassembled WGS sequence"/>
</dbReference>
<dbReference type="OrthoDB" id="2738462at2"/>
<comment type="caution">
    <text evidence="1">The sequence shown here is derived from an EMBL/GenBank/DDBJ whole genome shotgun (WGS) entry which is preliminary data.</text>
</comment>
<name>A0A161PCJ7_9BACI</name>
<dbReference type="STRING" id="519424.AZF04_19885"/>
<accession>A0A161PCJ7</accession>
<reference evidence="1" key="1">
    <citation type="submission" date="2016-02" db="EMBL/GenBank/DDBJ databases">
        <title>Genome sequence of Bacillus trypoxylicola KCTC 13244(T).</title>
        <authorList>
            <person name="Jeong H."/>
            <person name="Park S.-H."/>
            <person name="Choi S.-K."/>
        </authorList>
    </citation>
    <scope>NUCLEOTIDE SEQUENCE [LARGE SCALE GENOMIC DNA]</scope>
    <source>
        <strain evidence="1">KCTC 13244</strain>
    </source>
</reference>
<protein>
    <submittedName>
        <fullName evidence="1">Uncharacterized protein</fullName>
    </submittedName>
</protein>
<keyword evidence="2" id="KW-1185">Reference proteome</keyword>
<dbReference type="Pfam" id="PF17356">
    <property type="entry name" value="PBSX_XtrA"/>
    <property type="match status" value="1"/>
</dbReference>
<evidence type="ECO:0000313" key="1">
    <source>
        <dbReference type="EMBL" id="KYG30427.1"/>
    </source>
</evidence>
<gene>
    <name evidence="1" type="ORF">AZF04_19885</name>
</gene>
<sequence>MKTKNLSYDDQTGYIKLDIFEEKEPYVIVVGDGKVKQATLPEFGETKIITHQGKIKRMKFDIGEDF</sequence>
<dbReference type="InterPro" id="IPR035530">
    <property type="entry name" value="PBSX_XtrA"/>
</dbReference>